<reference evidence="2 3" key="1">
    <citation type="submission" date="2016-10" db="EMBL/GenBank/DDBJ databases">
        <authorList>
            <person name="Varghese N."/>
        </authorList>
    </citation>
    <scope>NUCLEOTIDE SEQUENCE [LARGE SCALE GENOMIC DNA]</scope>
</reference>
<organism evidence="2 3">
    <name type="scientific">Zymoseptoria tritici ST99CH_1A5</name>
    <dbReference type="NCBI Taxonomy" id="1276529"/>
    <lineage>
        <taxon>Eukaryota</taxon>
        <taxon>Fungi</taxon>
        <taxon>Dikarya</taxon>
        <taxon>Ascomycota</taxon>
        <taxon>Pezizomycotina</taxon>
        <taxon>Dothideomycetes</taxon>
        <taxon>Dothideomycetidae</taxon>
        <taxon>Mycosphaerellales</taxon>
        <taxon>Mycosphaerellaceae</taxon>
        <taxon>Zymoseptoria</taxon>
    </lineage>
</organism>
<evidence type="ECO:0000256" key="1">
    <source>
        <dbReference type="SAM" id="Coils"/>
    </source>
</evidence>
<feature type="coiled-coil region" evidence="1">
    <location>
        <begin position="385"/>
        <end position="412"/>
    </location>
</feature>
<name>A0A1Y6LHM2_ZYMTR</name>
<accession>A0A1Y6LHM2</accession>
<gene>
    <name evidence="2" type="ORF">ZT1A5_G3450</name>
</gene>
<protein>
    <submittedName>
        <fullName evidence="2">Uncharacterized protein</fullName>
    </submittedName>
</protein>
<dbReference type="Proteomes" id="UP000215453">
    <property type="component" value="Chromosome 3"/>
</dbReference>
<sequence>MISRTTTRAFRAAQLQGRVSQNVTKRAARRTYATETTTTNANAGGLGPGFVGGLMGAGAVLVGGYTWYHFSGVKTAVQTAKAAKGYVDYGSEQLKAQLAAATPNSADDVISKLKEISMQYAGWVPGGKAFVDKSFKDLEAIQEKHGDEVNKIVKATYEELKEVSQKKGTSMETANDVWTILSRRFAELGSLAGDAAQQIIDNHPEVKKRVGGSIDQLKDLGDRYGPEAKQKVDETFSEVSSIAKNGFSADTADKIRKLVQEKVEEIKKMGEETWNKALEEQIKPALEKNPQVKKLVEENMDTLKNGNISEAVQKVTKAVSSGDTSELESWVKDSANKAQNFSSSTMTKWLSMIPGGSEIMPQLQKLRAIAEAKGPQAEQLTKDTIADLKKVLESRSKQAESLAQEAKNQAEK</sequence>
<proteinExistence type="predicted"/>
<evidence type="ECO:0000313" key="3">
    <source>
        <dbReference type="Proteomes" id="UP000215453"/>
    </source>
</evidence>
<dbReference type="AlphaFoldDB" id="A0A1Y6LHM2"/>
<keyword evidence="1" id="KW-0175">Coiled coil</keyword>
<dbReference type="EMBL" id="LT882678">
    <property type="protein sequence ID" value="SMY22011.1"/>
    <property type="molecule type" value="Genomic_DNA"/>
</dbReference>
<evidence type="ECO:0000313" key="2">
    <source>
        <dbReference type="EMBL" id="SMY22011.1"/>
    </source>
</evidence>